<dbReference type="GO" id="GO:0008773">
    <property type="term" value="F:[protein-PII] uridylyltransferase activity"/>
    <property type="evidence" value="ECO:0007669"/>
    <property type="project" value="InterPro"/>
</dbReference>
<dbReference type="InterPro" id="IPR018490">
    <property type="entry name" value="cNMP-bd_dom_sf"/>
</dbReference>
<dbReference type="CDD" id="cd00038">
    <property type="entry name" value="CAP_ED"/>
    <property type="match status" value="1"/>
</dbReference>
<dbReference type="Gene3D" id="3.10.580.10">
    <property type="entry name" value="CBS-domain"/>
    <property type="match status" value="1"/>
</dbReference>
<feature type="domain" description="CBS" evidence="4">
    <location>
        <begin position="156"/>
        <end position="223"/>
    </location>
</feature>
<dbReference type="Pfam" id="PF00571">
    <property type="entry name" value="CBS"/>
    <property type="match status" value="2"/>
</dbReference>
<feature type="domain" description="CBS" evidence="4">
    <location>
        <begin position="229"/>
        <end position="284"/>
    </location>
</feature>
<dbReference type="PROSITE" id="PS51371">
    <property type="entry name" value="CBS"/>
    <property type="match status" value="2"/>
</dbReference>
<dbReference type="InterPro" id="IPR046342">
    <property type="entry name" value="CBS_dom_sf"/>
</dbReference>
<dbReference type="SMART" id="SM00100">
    <property type="entry name" value="cNMP"/>
    <property type="match status" value="1"/>
</dbReference>
<proteinExistence type="predicted"/>
<dbReference type="SUPFAM" id="SSF54631">
    <property type="entry name" value="CBS-domain pair"/>
    <property type="match status" value="1"/>
</dbReference>
<dbReference type="PANTHER" id="PTHR43080">
    <property type="entry name" value="CBS DOMAIN-CONTAINING PROTEIN CBSX3, MITOCHONDRIAL"/>
    <property type="match status" value="1"/>
</dbReference>
<reference evidence="5 6" key="1">
    <citation type="journal article" date="2016" name="Front. Microbiol.">
        <title>Genomic Resource of Rice Seed Associated Bacteria.</title>
        <authorList>
            <person name="Midha S."/>
            <person name="Bansal K."/>
            <person name="Sharma S."/>
            <person name="Kumar N."/>
            <person name="Patil P.P."/>
            <person name="Chaudhry V."/>
            <person name="Patil P.B."/>
        </authorList>
    </citation>
    <scope>NUCLEOTIDE SEQUENCE [LARGE SCALE GENOMIC DNA]</scope>
    <source>
        <strain evidence="5 6">RSA13</strain>
    </source>
</reference>
<dbReference type="Pfam" id="PF10335">
    <property type="entry name" value="DUF294_C"/>
    <property type="match status" value="1"/>
</dbReference>
<sequence>MQSAHQEIIDFIQRYPPFDTLPLTALARIAAHIEVSYFKAGTPVLTFGQPVDAWYVIRSGAVEIYRRNGDLYNRLTAGGYFGEFGLLRENSVRFPVTALEDTLTYLIPAPIFNALFRKYEEFADLVEVEDRTRLRQTVARTEEANGLMASRIEALISRPPVTLDSRATVRDAAVKMSKEDVSSLLIVTPMAEVNPAVRPALTGIVTDKDLRERVIAGGLGFETPVKAIMTAPLNHVEHYQLVSEAMLTMMQHNIHHLPVMKNGCPVGVISQSDIIRYESQNSLFIVSRIFHCQRPDELSALKNEVRACFSRIVREDANSQMTGRAMAVIGRSFTQRLLALAEAELGPPPVPYCFITLGSMARQEQLLVTDQDNALILDNRYDPLRHAPYFMALTRRVSDGLDACGYRYCKGNIMATNSRWCQPLSVWERYFDEWIDSPSPQSLLDSAIFFDLDAVWGQVEWGEQLNQRIRHKARHNARFLACLARNALLRKPPLGFFKNFVMEPSGQHTQSIDMKRRGTAPLADLIRVHALAAGATAHNSFDRLQTIMQADILPHGRGQDLRDALEFISMVRIRHQAQDVENGQEPDNRIEPLNLSDFERKNLKDAFQILSNAQKFLKYRYQPGRSV</sequence>
<dbReference type="GeneID" id="61251646"/>
<dbReference type="SUPFAM" id="SSF51206">
    <property type="entry name" value="cAMP-binding domain-like"/>
    <property type="match status" value="1"/>
</dbReference>
<dbReference type="InterPro" id="IPR051257">
    <property type="entry name" value="Diverse_CBS-Domain"/>
</dbReference>
<name>A0AB34VF14_9GAMM</name>
<evidence type="ECO:0000256" key="2">
    <source>
        <dbReference type="PROSITE-ProRule" id="PRU00703"/>
    </source>
</evidence>
<evidence type="ECO:0000256" key="1">
    <source>
        <dbReference type="ARBA" id="ARBA00023122"/>
    </source>
</evidence>
<evidence type="ECO:0000259" key="3">
    <source>
        <dbReference type="PROSITE" id="PS50042"/>
    </source>
</evidence>
<dbReference type="Pfam" id="PF03445">
    <property type="entry name" value="DUF294"/>
    <property type="match status" value="1"/>
</dbReference>
<dbReference type="RefSeq" id="WP_033740948.1">
    <property type="nucleotide sequence ID" value="NZ_CP049115.1"/>
</dbReference>
<dbReference type="InterPro" id="IPR005105">
    <property type="entry name" value="GlnD_Uridyltrans_N"/>
</dbReference>
<organism evidence="5 6">
    <name type="scientific">Pantoea stewartii</name>
    <dbReference type="NCBI Taxonomy" id="66269"/>
    <lineage>
        <taxon>Bacteria</taxon>
        <taxon>Pseudomonadati</taxon>
        <taxon>Pseudomonadota</taxon>
        <taxon>Gammaproteobacteria</taxon>
        <taxon>Enterobacterales</taxon>
        <taxon>Erwiniaceae</taxon>
        <taxon>Pantoea</taxon>
    </lineage>
</organism>
<dbReference type="Proteomes" id="UP000072520">
    <property type="component" value="Unassembled WGS sequence"/>
</dbReference>
<dbReference type="SMART" id="SM00116">
    <property type="entry name" value="CBS"/>
    <property type="match status" value="2"/>
</dbReference>
<dbReference type="AlphaFoldDB" id="A0AB34VF14"/>
<keyword evidence="1 2" id="KW-0129">CBS domain</keyword>
<dbReference type="CDD" id="cd05401">
    <property type="entry name" value="NT_GlnE_GlnD_like"/>
    <property type="match status" value="1"/>
</dbReference>
<comment type="caution">
    <text evidence="5">The sequence shown here is derived from an EMBL/GenBank/DDBJ whole genome shotgun (WGS) entry which is preliminary data.</text>
</comment>
<accession>A0AB34VF14</accession>
<dbReference type="Gene3D" id="2.60.120.10">
    <property type="entry name" value="Jelly Rolls"/>
    <property type="match status" value="1"/>
</dbReference>
<evidence type="ECO:0000313" key="6">
    <source>
        <dbReference type="Proteomes" id="UP000072520"/>
    </source>
</evidence>
<dbReference type="InterPro" id="IPR018821">
    <property type="entry name" value="DUF294_put_nucleoTrafse_sb-bd"/>
</dbReference>
<dbReference type="EMBL" id="LDSI01000020">
    <property type="protein sequence ID" value="KTS96147.1"/>
    <property type="molecule type" value="Genomic_DNA"/>
</dbReference>
<evidence type="ECO:0000313" key="5">
    <source>
        <dbReference type="EMBL" id="KTS96147.1"/>
    </source>
</evidence>
<dbReference type="PANTHER" id="PTHR43080:SF2">
    <property type="entry name" value="CBS DOMAIN-CONTAINING PROTEIN"/>
    <property type="match status" value="1"/>
</dbReference>
<feature type="domain" description="Cyclic nucleotide-binding" evidence="3">
    <location>
        <begin position="17"/>
        <end position="93"/>
    </location>
</feature>
<evidence type="ECO:0000259" key="4">
    <source>
        <dbReference type="PROSITE" id="PS51371"/>
    </source>
</evidence>
<dbReference type="PROSITE" id="PS50042">
    <property type="entry name" value="CNMP_BINDING_3"/>
    <property type="match status" value="1"/>
</dbReference>
<dbReference type="Pfam" id="PF00027">
    <property type="entry name" value="cNMP_binding"/>
    <property type="match status" value="1"/>
</dbReference>
<dbReference type="InterPro" id="IPR014710">
    <property type="entry name" value="RmlC-like_jellyroll"/>
</dbReference>
<gene>
    <name evidence="5" type="ORF">RSA13_14560</name>
</gene>
<dbReference type="CDD" id="cd04587">
    <property type="entry name" value="CBS_pair_CAP-ED_NT_Pol-beta-like_DUF294_assoc"/>
    <property type="match status" value="1"/>
</dbReference>
<dbReference type="InterPro" id="IPR000644">
    <property type="entry name" value="CBS_dom"/>
</dbReference>
<protein>
    <submittedName>
        <fullName evidence="5">Cyclic nucleotide-binding protein</fullName>
    </submittedName>
</protein>
<dbReference type="InterPro" id="IPR000595">
    <property type="entry name" value="cNMP-bd_dom"/>
</dbReference>